<feature type="compositionally biased region" description="Basic and acidic residues" evidence="1">
    <location>
        <begin position="63"/>
        <end position="73"/>
    </location>
</feature>
<evidence type="ECO:0000313" key="2">
    <source>
        <dbReference type="EMBL" id="MBB4286894.1"/>
    </source>
</evidence>
<reference evidence="2 3" key="1">
    <citation type="submission" date="2020-08" db="EMBL/GenBank/DDBJ databases">
        <title>Genome sequencing of Purple Non-Sulfur Bacteria from various extreme environments.</title>
        <authorList>
            <person name="Mayer M."/>
        </authorList>
    </citation>
    <scope>NUCLEOTIDE SEQUENCE [LARGE SCALE GENOMIC DNA]</scope>
    <source>
        <strain evidence="2 3">JA135</strain>
    </source>
</reference>
<organism evidence="2 3">
    <name type="scientific">Roseospira goensis</name>
    <dbReference type="NCBI Taxonomy" id="391922"/>
    <lineage>
        <taxon>Bacteria</taxon>
        <taxon>Pseudomonadati</taxon>
        <taxon>Pseudomonadota</taxon>
        <taxon>Alphaproteobacteria</taxon>
        <taxon>Rhodospirillales</taxon>
        <taxon>Rhodospirillaceae</taxon>
        <taxon>Roseospira</taxon>
    </lineage>
</organism>
<proteinExistence type="predicted"/>
<evidence type="ECO:0000313" key="3">
    <source>
        <dbReference type="Proteomes" id="UP000555728"/>
    </source>
</evidence>
<protein>
    <submittedName>
        <fullName evidence="2">Uncharacterized protein</fullName>
    </submittedName>
</protein>
<feature type="region of interest" description="Disordered" evidence="1">
    <location>
        <begin position="154"/>
        <end position="177"/>
    </location>
</feature>
<dbReference type="Proteomes" id="UP000555728">
    <property type="component" value="Unassembled WGS sequence"/>
</dbReference>
<keyword evidence="3" id="KW-1185">Reference proteome</keyword>
<dbReference type="AlphaFoldDB" id="A0A7W6S118"/>
<name>A0A7W6S118_9PROT</name>
<evidence type="ECO:0000256" key="1">
    <source>
        <dbReference type="SAM" id="MobiDB-lite"/>
    </source>
</evidence>
<comment type="caution">
    <text evidence="2">The sequence shown here is derived from an EMBL/GenBank/DDBJ whole genome shotgun (WGS) entry which is preliminary data.</text>
</comment>
<dbReference type="EMBL" id="JACIGI010000023">
    <property type="protein sequence ID" value="MBB4286894.1"/>
    <property type="molecule type" value="Genomic_DNA"/>
</dbReference>
<dbReference type="RefSeq" id="WP_184436105.1">
    <property type="nucleotide sequence ID" value="NZ_JACIGI010000023.1"/>
</dbReference>
<gene>
    <name evidence="2" type="ORF">GGD88_002636</name>
</gene>
<accession>A0A7W6S118</accession>
<feature type="compositionally biased region" description="Low complexity" evidence="1">
    <location>
        <begin position="154"/>
        <end position="166"/>
    </location>
</feature>
<feature type="region of interest" description="Disordered" evidence="1">
    <location>
        <begin position="42"/>
        <end position="121"/>
    </location>
</feature>
<sequence>MTPLAWMGATTPVDVVRSGRDGAARRTLSAGVPAAEGGAFRRFDLATSAGPGVDPRSPTADPTRPRPDRRPEDDAPGALRQRRPAAAEAGPEDRPAGAGTESAVARAAGEAPRETEPQGLLRPLTAGRTALLAGALGVLAQLVGQSAAPPQAATATAGPAAAPLPAGGAGTADQAETVGPSVIQTRAGLRTYEAANRAVGAAAGPAVSADGREILIGAPAPARTPLLDAVA</sequence>